<keyword evidence="2" id="KW-0812">Transmembrane</keyword>
<keyword evidence="2" id="KW-0472">Membrane</keyword>
<protein>
    <submittedName>
        <fullName evidence="3">Uncharacterized protein</fullName>
    </submittedName>
</protein>
<reference evidence="3 4" key="1">
    <citation type="submission" date="2016-01" db="EMBL/GenBank/DDBJ databases">
        <title>High potential of lignocellulose degradation of a new Verrucomicrobia species.</title>
        <authorList>
            <person name="Wang Y."/>
            <person name="Shi Y."/>
            <person name="Qiu Z."/>
            <person name="Liu S."/>
            <person name="Yang H."/>
        </authorList>
    </citation>
    <scope>NUCLEOTIDE SEQUENCE [LARGE SCALE GENOMIC DNA]</scope>
    <source>
        <strain evidence="3 4">TSB47</strain>
    </source>
</reference>
<feature type="coiled-coil region" evidence="1">
    <location>
        <begin position="76"/>
        <end position="103"/>
    </location>
</feature>
<sequence length="507" mass="55931">MKGEKNDDPSFVRLKSDGRVWHRDRSVAFVLKKFLFRFLARLGAGVLLAAALLAGRAWWLAAHDPLPVETRRAAVLDGLAQQRAAQEQTLAAAEARLEALQSESIARQVELHQAARTVEGLHERKGGWFGWLGKREGHEALVQRLASAETARANAAERIAGIDAELPDALQAWKDAEAGIVAVDKQARRVSRAKSGPGFYALQAWNDWRRAALAVIVLVLVGPWFRLVILYYGFAPFVTRRHPARLTDEEGEMPFAGETGTEVRVQLWPGERLLVRRGFVADEGAEVTAGLAQGRRALLSWRFPLSSLMCGMARLVELRNTHAGAPRRVPLRGVIGMGAGGGGELTIIHVAEGASLVMRPRWLAGVVGRADEPVQIRGHWRAPGLRACVSGQFRHLEFTGPCRLVVASRRGVKVEQMETDGESGREPARRANWGEAIAFSPGLRFRPARAESFWSYCRGMSLLFDELFMGTGVVLLTKRVPGSDRSAGWPGRFLANRWRGFQKLFGL</sequence>
<feature type="transmembrane region" description="Helical" evidence="2">
    <location>
        <begin position="211"/>
        <end position="234"/>
    </location>
</feature>
<feature type="transmembrane region" description="Helical" evidence="2">
    <location>
        <begin position="38"/>
        <end position="62"/>
    </location>
</feature>
<evidence type="ECO:0000313" key="4">
    <source>
        <dbReference type="Proteomes" id="UP000078486"/>
    </source>
</evidence>
<comment type="caution">
    <text evidence="3">The sequence shown here is derived from an EMBL/GenBank/DDBJ whole genome shotgun (WGS) entry which is preliminary data.</text>
</comment>
<evidence type="ECO:0000256" key="1">
    <source>
        <dbReference type="SAM" id="Coils"/>
    </source>
</evidence>
<evidence type="ECO:0000256" key="2">
    <source>
        <dbReference type="SAM" id="Phobius"/>
    </source>
</evidence>
<keyword evidence="4" id="KW-1185">Reference proteome</keyword>
<dbReference type="Proteomes" id="UP000078486">
    <property type="component" value="Unassembled WGS sequence"/>
</dbReference>
<dbReference type="EMBL" id="LRRQ01000060">
    <property type="protein sequence ID" value="OAM90350.1"/>
    <property type="molecule type" value="Genomic_DNA"/>
</dbReference>
<accession>A0A178IKD4</accession>
<keyword evidence="1" id="KW-0175">Coiled coil</keyword>
<organism evidence="3 4">
    <name type="scientific">Termitidicoccus mucosus</name>
    <dbReference type="NCBI Taxonomy" id="1184151"/>
    <lineage>
        <taxon>Bacteria</taxon>
        <taxon>Pseudomonadati</taxon>
        <taxon>Verrucomicrobiota</taxon>
        <taxon>Opitutia</taxon>
        <taxon>Opitutales</taxon>
        <taxon>Opitutaceae</taxon>
        <taxon>Termitidicoccus</taxon>
    </lineage>
</organism>
<proteinExistence type="predicted"/>
<dbReference type="AlphaFoldDB" id="A0A178IKD4"/>
<evidence type="ECO:0000313" key="3">
    <source>
        <dbReference type="EMBL" id="OAM90350.1"/>
    </source>
</evidence>
<dbReference type="STRING" id="1184151.AW736_00645"/>
<keyword evidence="2" id="KW-1133">Transmembrane helix</keyword>
<name>A0A178IKD4_9BACT</name>
<gene>
    <name evidence="3" type="ORF">AW736_00645</name>
</gene>